<evidence type="ECO:0000313" key="3">
    <source>
        <dbReference type="Proteomes" id="UP001177003"/>
    </source>
</evidence>
<evidence type="ECO:0000313" key="2">
    <source>
        <dbReference type="EMBL" id="CAI9288473.1"/>
    </source>
</evidence>
<accession>A0AA35Z9K9</accession>
<organism evidence="2 3">
    <name type="scientific">Lactuca saligna</name>
    <name type="common">Willowleaf lettuce</name>
    <dbReference type="NCBI Taxonomy" id="75948"/>
    <lineage>
        <taxon>Eukaryota</taxon>
        <taxon>Viridiplantae</taxon>
        <taxon>Streptophyta</taxon>
        <taxon>Embryophyta</taxon>
        <taxon>Tracheophyta</taxon>
        <taxon>Spermatophyta</taxon>
        <taxon>Magnoliopsida</taxon>
        <taxon>eudicotyledons</taxon>
        <taxon>Gunneridae</taxon>
        <taxon>Pentapetalae</taxon>
        <taxon>asterids</taxon>
        <taxon>campanulids</taxon>
        <taxon>Asterales</taxon>
        <taxon>Asteraceae</taxon>
        <taxon>Cichorioideae</taxon>
        <taxon>Cichorieae</taxon>
        <taxon>Lactucinae</taxon>
        <taxon>Lactuca</taxon>
    </lineage>
</organism>
<gene>
    <name evidence="2" type="ORF">LSALG_LOCUS27773</name>
</gene>
<protein>
    <submittedName>
        <fullName evidence="2">Uncharacterized protein</fullName>
    </submittedName>
</protein>
<dbReference type="AlphaFoldDB" id="A0AA35Z9K9"/>
<keyword evidence="3" id="KW-1185">Reference proteome</keyword>
<sequence>MYLVWLRMMYSMSDQFAELKSILCASSSSSVTSGFIVRDGFGDSTSTSSDITSTDSDSDFNFPPPTCSTTETVSPLTITPGAFQMIVQDLSAPEKPGSENWESDREGAFDDFF</sequence>
<name>A0AA35Z9K9_LACSI</name>
<dbReference type="Proteomes" id="UP001177003">
    <property type="component" value="Chromosome 5"/>
</dbReference>
<feature type="compositionally biased region" description="Basic and acidic residues" evidence="1">
    <location>
        <begin position="102"/>
        <end position="113"/>
    </location>
</feature>
<reference evidence="2" key="1">
    <citation type="submission" date="2023-04" db="EMBL/GenBank/DDBJ databases">
        <authorList>
            <person name="Vijverberg K."/>
            <person name="Xiong W."/>
            <person name="Schranz E."/>
        </authorList>
    </citation>
    <scope>NUCLEOTIDE SEQUENCE</scope>
</reference>
<proteinExistence type="predicted"/>
<evidence type="ECO:0000256" key="1">
    <source>
        <dbReference type="SAM" id="MobiDB-lite"/>
    </source>
</evidence>
<feature type="region of interest" description="Disordered" evidence="1">
    <location>
        <begin position="92"/>
        <end position="113"/>
    </location>
</feature>
<dbReference type="EMBL" id="OX465081">
    <property type="protein sequence ID" value="CAI9288473.1"/>
    <property type="molecule type" value="Genomic_DNA"/>
</dbReference>
<feature type="compositionally biased region" description="Low complexity" evidence="1">
    <location>
        <begin position="43"/>
        <end position="55"/>
    </location>
</feature>
<feature type="region of interest" description="Disordered" evidence="1">
    <location>
        <begin position="40"/>
        <end position="74"/>
    </location>
</feature>